<protein>
    <submittedName>
        <fullName evidence="1">Uncharacterized protein</fullName>
    </submittedName>
</protein>
<gene>
    <name evidence="1" type="ORF">MSTO_38740</name>
</gene>
<keyword evidence="2" id="KW-1185">Reference proteome</keyword>
<dbReference type="EMBL" id="AP022587">
    <property type="protein sequence ID" value="BBY23669.1"/>
    <property type="molecule type" value="Genomic_DNA"/>
</dbReference>
<accession>A0A7I7QBL6</accession>
<organism evidence="1 2">
    <name type="scientific">Mycobacterium stomatepiae</name>
    <dbReference type="NCBI Taxonomy" id="470076"/>
    <lineage>
        <taxon>Bacteria</taxon>
        <taxon>Bacillati</taxon>
        <taxon>Actinomycetota</taxon>
        <taxon>Actinomycetes</taxon>
        <taxon>Mycobacteriales</taxon>
        <taxon>Mycobacteriaceae</taxon>
        <taxon>Mycobacterium</taxon>
        <taxon>Mycobacterium simiae complex</taxon>
    </lineage>
</organism>
<reference evidence="1 2" key="1">
    <citation type="journal article" date="2019" name="Emerg. Microbes Infect.">
        <title>Comprehensive subspecies identification of 175 nontuberculous mycobacteria species based on 7547 genomic profiles.</title>
        <authorList>
            <person name="Matsumoto Y."/>
            <person name="Kinjo T."/>
            <person name="Motooka D."/>
            <person name="Nabeya D."/>
            <person name="Jung N."/>
            <person name="Uechi K."/>
            <person name="Horii T."/>
            <person name="Iida T."/>
            <person name="Fujita J."/>
            <person name="Nakamura S."/>
        </authorList>
    </citation>
    <scope>NUCLEOTIDE SEQUENCE [LARGE SCALE GENOMIC DNA]</scope>
    <source>
        <strain evidence="1 2">JCM 17783</strain>
    </source>
</reference>
<dbReference type="Proteomes" id="UP000467130">
    <property type="component" value="Chromosome"/>
</dbReference>
<evidence type="ECO:0000313" key="2">
    <source>
        <dbReference type="Proteomes" id="UP000467130"/>
    </source>
</evidence>
<proteinExistence type="predicted"/>
<name>A0A7I7QBL6_9MYCO</name>
<dbReference type="KEGG" id="msto:MSTO_38740"/>
<sequence length="68" mass="8054">MMGFRDAERFIHLWCLFERGFAEGMEAAIRQAEESVRCEDTNDQQRDVLLRLCDSLRKARRTRIFGDS</sequence>
<evidence type="ECO:0000313" key="1">
    <source>
        <dbReference type="EMBL" id="BBY23669.1"/>
    </source>
</evidence>
<dbReference type="AlphaFoldDB" id="A0A7I7QBL6"/>